<evidence type="ECO:0000259" key="2">
    <source>
        <dbReference type="PROSITE" id="PS51819"/>
    </source>
</evidence>
<evidence type="ECO:0000313" key="3">
    <source>
        <dbReference type="EMBL" id="MBB5153315.1"/>
    </source>
</evidence>
<dbReference type="InterPro" id="IPR037523">
    <property type="entry name" value="VOC_core"/>
</dbReference>
<dbReference type="Gene3D" id="3.10.180.10">
    <property type="entry name" value="2,3-Dihydroxybiphenyl 1,2-Dioxygenase, domain 1"/>
    <property type="match status" value="1"/>
</dbReference>
<reference evidence="3 4" key="1">
    <citation type="submission" date="2020-08" db="EMBL/GenBank/DDBJ databases">
        <title>Sequencing the genomes of 1000 actinobacteria strains.</title>
        <authorList>
            <person name="Klenk H.-P."/>
        </authorList>
    </citation>
    <scope>NUCLEOTIDE SEQUENCE [LARGE SCALE GENOMIC DNA]</scope>
    <source>
        <strain evidence="3 4">DSM 45584</strain>
    </source>
</reference>
<dbReference type="InterPro" id="IPR029068">
    <property type="entry name" value="Glyas_Bleomycin-R_OHBP_Dase"/>
</dbReference>
<dbReference type="Pfam" id="PF00903">
    <property type="entry name" value="Glyoxalase"/>
    <property type="match status" value="1"/>
</dbReference>
<dbReference type="GO" id="GO:0051213">
    <property type="term" value="F:dioxygenase activity"/>
    <property type="evidence" value="ECO:0007669"/>
    <property type="project" value="UniProtKB-KW"/>
</dbReference>
<dbReference type="RefSeq" id="WP_221467026.1">
    <property type="nucleotide sequence ID" value="NZ_JACHIW010000001.1"/>
</dbReference>
<dbReference type="GO" id="GO:0046491">
    <property type="term" value="P:L-methylmalonyl-CoA metabolic process"/>
    <property type="evidence" value="ECO:0007669"/>
    <property type="project" value="TreeGrafter"/>
</dbReference>
<keyword evidence="1" id="KW-0479">Metal-binding</keyword>
<dbReference type="EMBL" id="JACHIW010000001">
    <property type="protein sequence ID" value="MBB5153315.1"/>
    <property type="molecule type" value="Genomic_DNA"/>
</dbReference>
<dbReference type="InterPro" id="IPR051785">
    <property type="entry name" value="MMCE/EMCE_epimerase"/>
</dbReference>
<feature type="domain" description="VOC" evidence="2">
    <location>
        <begin position="9"/>
        <end position="140"/>
    </location>
</feature>
<dbReference type="GO" id="GO:0004493">
    <property type="term" value="F:methylmalonyl-CoA epimerase activity"/>
    <property type="evidence" value="ECO:0007669"/>
    <property type="project" value="TreeGrafter"/>
</dbReference>
<proteinExistence type="predicted"/>
<dbReference type="GO" id="GO:0016829">
    <property type="term" value="F:lyase activity"/>
    <property type="evidence" value="ECO:0007669"/>
    <property type="project" value="UniProtKB-KW"/>
</dbReference>
<gene>
    <name evidence="3" type="ORF">BJ970_000849</name>
</gene>
<evidence type="ECO:0000313" key="4">
    <source>
        <dbReference type="Proteomes" id="UP000584374"/>
    </source>
</evidence>
<dbReference type="InterPro" id="IPR004360">
    <property type="entry name" value="Glyas_Fos-R_dOase_dom"/>
</dbReference>
<name>A0A840Q4N2_9PSEU</name>
<keyword evidence="3" id="KW-0223">Dioxygenase</keyword>
<dbReference type="PANTHER" id="PTHR43048">
    <property type="entry name" value="METHYLMALONYL-COA EPIMERASE"/>
    <property type="match status" value="1"/>
</dbReference>
<keyword evidence="3" id="KW-0456">Lyase</keyword>
<protein>
    <submittedName>
        <fullName evidence="3">Catechol 2,3-dioxygenase-like lactoylglutathione lyase family enzyme</fullName>
    </submittedName>
</protein>
<keyword evidence="4" id="KW-1185">Reference proteome</keyword>
<dbReference type="AlphaFoldDB" id="A0A840Q4N2"/>
<evidence type="ECO:0000256" key="1">
    <source>
        <dbReference type="ARBA" id="ARBA00022723"/>
    </source>
</evidence>
<sequence length="143" mass="15448">MPDVDLGLDVHHTSLSVADLDAQRAWYQRALGLHEVVAEFQLDELAVRTVVLRSGAGVRLELIERAGASRHRDYADPLDAASTLGFGHWAVSVRDLDTAFAAIVAAGGVEVWPPADAVEPGARFAYVKDPEGNLIELIQPPTR</sequence>
<organism evidence="3 4">
    <name type="scientific">Saccharopolyspora phatthalungensis</name>
    <dbReference type="NCBI Taxonomy" id="664693"/>
    <lineage>
        <taxon>Bacteria</taxon>
        <taxon>Bacillati</taxon>
        <taxon>Actinomycetota</taxon>
        <taxon>Actinomycetes</taxon>
        <taxon>Pseudonocardiales</taxon>
        <taxon>Pseudonocardiaceae</taxon>
        <taxon>Saccharopolyspora</taxon>
    </lineage>
</organism>
<accession>A0A840Q4N2</accession>
<dbReference type="PANTHER" id="PTHR43048:SF3">
    <property type="entry name" value="METHYLMALONYL-COA EPIMERASE, MITOCHONDRIAL"/>
    <property type="match status" value="1"/>
</dbReference>
<comment type="caution">
    <text evidence="3">The sequence shown here is derived from an EMBL/GenBank/DDBJ whole genome shotgun (WGS) entry which is preliminary data.</text>
</comment>
<dbReference type="GO" id="GO:0046872">
    <property type="term" value="F:metal ion binding"/>
    <property type="evidence" value="ECO:0007669"/>
    <property type="project" value="UniProtKB-KW"/>
</dbReference>
<dbReference type="Proteomes" id="UP000584374">
    <property type="component" value="Unassembled WGS sequence"/>
</dbReference>
<keyword evidence="3" id="KW-0560">Oxidoreductase</keyword>
<dbReference type="SUPFAM" id="SSF54593">
    <property type="entry name" value="Glyoxalase/Bleomycin resistance protein/Dihydroxybiphenyl dioxygenase"/>
    <property type="match status" value="1"/>
</dbReference>
<dbReference type="PROSITE" id="PS51819">
    <property type="entry name" value="VOC"/>
    <property type="match status" value="1"/>
</dbReference>